<gene>
    <name evidence="1" type="ORF">SPELUC_LOCUS7594</name>
</gene>
<accession>A0ACA9MW52</accession>
<feature type="non-terminal residue" evidence="1">
    <location>
        <position position="1"/>
    </location>
</feature>
<proteinExistence type="predicted"/>
<evidence type="ECO:0000313" key="1">
    <source>
        <dbReference type="EMBL" id="CAG8613663.1"/>
    </source>
</evidence>
<comment type="caution">
    <text evidence="1">The sequence shown here is derived from an EMBL/GenBank/DDBJ whole genome shotgun (WGS) entry which is preliminary data.</text>
</comment>
<name>A0ACA9MW52_9GLOM</name>
<dbReference type="Proteomes" id="UP000789366">
    <property type="component" value="Unassembled WGS sequence"/>
</dbReference>
<evidence type="ECO:0000313" key="2">
    <source>
        <dbReference type="Proteomes" id="UP000789366"/>
    </source>
</evidence>
<sequence>LPTPLYEQLLREIGKGNISKFVKKAVEKELKKTDKQSLKAAYQALENCSEYQKEAEE</sequence>
<protein>
    <submittedName>
        <fullName evidence="1">2815_t:CDS:1</fullName>
    </submittedName>
</protein>
<reference evidence="1" key="1">
    <citation type="submission" date="2021-06" db="EMBL/GenBank/DDBJ databases">
        <authorList>
            <person name="Kallberg Y."/>
            <person name="Tangrot J."/>
            <person name="Rosling A."/>
        </authorList>
    </citation>
    <scope>NUCLEOTIDE SEQUENCE</scope>
    <source>
        <strain evidence="1">28 12/20/2015</strain>
    </source>
</reference>
<keyword evidence="2" id="KW-1185">Reference proteome</keyword>
<dbReference type="EMBL" id="CAJVPW010010277">
    <property type="protein sequence ID" value="CAG8613663.1"/>
    <property type="molecule type" value="Genomic_DNA"/>
</dbReference>
<organism evidence="1 2">
    <name type="scientific">Cetraspora pellucida</name>
    <dbReference type="NCBI Taxonomy" id="1433469"/>
    <lineage>
        <taxon>Eukaryota</taxon>
        <taxon>Fungi</taxon>
        <taxon>Fungi incertae sedis</taxon>
        <taxon>Mucoromycota</taxon>
        <taxon>Glomeromycotina</taxon>
        <taxon>Glomeromycetes</taxon>
        <taxon>Diversisporales</taxon>
        <taxon>Gigasporaceae</taxon>
        <taxon>Cetraspora</taxon>
    </lineage>
</organism>